<evidence type="ECO:0000313" key="2">
    <source>
        <dbReference type="Proteomes" id="UP000308181"/>
    </source>
</evidence>
<organism evidence="1 2">
    <name type="scientific">Pedobacter cryophilus</name>
    <dbReference type="NCBI Taxonomy" id="2571271"/>
    <lineage>
        <taxon>Bacteria</taxon>
        <taxon>Pseudomonadati</taxon>
        <taxon>Bacteroidota</taxon>
        <taxon>Sphingobacteriia</taxon>
        <taxon>Sphingobacteriales</taxon>
        <taxon>Sphingobacteriaceae</taxon>
        <taxon>Pedobacter</taxon>
    </lineage>
</organism>
<dbReference type="RefSeq" id="WP_136825962.1">
    <property type="nucleotide sequence ID" value="NZ_SWBP01000002.1"/>
</dbReference>
<sequence>MTDENRIIRVTIRFKKSEFEKIEAKYKRTAFRHLNEYLRNVILDKKITNLYRNQSMDELMEGLILLRQELNYVGHNFNQAVKKLNSFAEMPDAHYWKKAMDISRNELEPCIKNIKDKMNNYADLWSQKLLAEKV</sequence>
<keyword evidence="2" id="KW-1185">Reference proteome</keyword>
<evidence type="ECO:0000313" key="1">
    <source>
        <dbReference type="EMBL" id="TKB99150.1"/>
    </source>
</evidence>
<dbReference type="Proteomes" id="UP000308181">
    <property type="component" value="Unassembled WGS sequence"/>
</dbReference>
<accession>A0A4U1C6Y7</accession>
<protein>
    <submittedName>
        <fullName evidence="1">Plasmid mobilization relaxosome protein MobC</fullName>
    </submittedName>
</protein>
<dbReference type="Pfam" id="PF19514">
    <property type="entry name" value="MobC_2"/>
    <property type="match status" value="1"/>
</dbReference>
<proteinExistence type="predicted"/>
<gene>
    <name evidence="1" type="ORF">FA046_08570</name>
</gene>
<name>A0A4U1C6Y7_9SPHI</name>
<dbReference type="OrthoDB" id="950459at2"/>
<comment type="caution">
    <text evidence="1">The sequence shown here is derived from an EMBL/GenBank/DDBJ whole genome shotgun (WGS) entry which is preliminary data.</text>
</comment>
<dbReference type="AlphaFoldDB" id="A0A4U1C6Y7"/>
<dbReference type="InterPro" id="IPR045788">
    <property type="entry name" value="MobC_2"/>
</dbReference>
<dbReference type="EMBL" id="SWBP01000002">
    <property type="protein sequence ID" value="TKB99150.1"/>
    <property type="molecule type" value="Genomic_DNA"/>
</dbReference>
<reference evidence="1 2" key="1">
    <citation type="submission" date="2019-04" db="EMBL/GenBank/DDBJ databases">
        <title>Pedobacter sp. AR-3-17 sp. nov., isolated from Arctic soil.</title>
        <authorList>
            <person name="Dahal R.H."/>
            <person name="Kim D.-U."/>
        </authorList>
    </citation>
    <scope>NUCLEOTIDE SEQUENCE [LARGE SCALE GENOMIC DNA]</scope>
    <source>
        <strain evidence="1 2">AR-3-17</strain>
    </source>
</reference>